<dbReference type="EMBL" id="BAABDI010000054">
    <property type="protein sequence ID" value="GAA3993065.1"/>
    <property type="molecule type" value="Genomic_DNA"/>
</dbReference>
<dbReference type="InterPro" id="IPR036291">
    <property type="entry name" value="NAD(P)-bd_dom_sf"/>
</dbReference>
<dbReference type="Gene3D" id="3.40.50.720">
    <property type="entry name" value="NAD(P)-binding Rossmann-like Domain"/>
    <property type="match status" value="1"/>
</dbReference>
<evidence type="ECO:0000313" key="3">
    <source>
        <dbReference type="Proteomes" id="UP001501556"/>
    </source>
</evidence>
<feature type="domain" description="NAD-dependent epimerase/dehydratase" evidence="1">
    <location>
        <begin position="11"/>
        <end position="244"/>
    </location>
</feature>
<dbReference type="Pfam" id="PF01370">
    <property type="entry name" value="Epimerase"/>
    <property type="match status" value="1"/>
</dbReference>
<dbReference type="RefSeq" id="WP_345127625.1">
    <property type="nucleotide sequence ID" value="NZ_BAABDI010000054.1"/>
</dbReference>
<dbReference type="InterPro" id="IPR001509">
    <property type="entry name" value="Epimerase_deHydtase"/>
</dbReference>
<protein>
    <submittedName>
        <fullName evidence="2">GDP-L-fucose synthase</fullName>
    </submittedName>
</protein>
<dbReference type="Gene3D" id="3.90.25.10">
    <property type="entry name" value="UDP-galactose 4-epimerase, domain 1"/>
    <property type="match status" value="1"/>
</dbReference>
<sequence>MVDAPADMKVVLFGDTGFAGRNVAAELHKQGVNFVVAERTVGRLDLRDTEATTAFLAQHQPDFIVNCAAHVGSLNYVTEKAATVVADNSRMILGMYEAVAEACPKAIVINPIANCAYPAMANIFREDEWWNGHVHRSVLSYGTSRRLLWAVAECFEMQYGVRSIHLLTPNMYGPFDSTDPNKAHALNALISKFVKAEHTNQAELPIWGTGAPIREWLYAPDFGRLMWEVLKNPDRAGLEEPTNVAQNDGLSVRKLVDIIQTKFDYHGKLVWDPTKPDGAPKKVMDDIKFRQVFPEFRFTPFEEGIAATVKYYESVYPY</sequence>
<dbReference type="SUPFAM" id="SSF51735">
    <property type="entry name" value="NAD(P)-binding Rossmann-fold domains"/>
    <property type="match status" value="1"/>
</dbReference>
<proteinExistence type="predicted"/>
<dbReference type="PANTHER" id="PTHR43238:SF1">
    <property type="entry name" value="GDP-L-FUCOSE SYNTHASE"/>
    <property type="match status" value="1"/>
</dbReference>
<dbReference type="Proteomes" id="UP001501556">
    <property type="component" value="Unassembled WGS sequence"/>
</dbReference>
<keyword evidence="3" id="KW-1185">Reference proteome</keyword>
<evidence type="ECO:0000313" key="2">
    <source>
        <dbReference type="EMBL" id="GAA3993065.1"/>
    </source>
</evidence>
<reference evidence="3" key="1">
    <citation type="journal article" date="2019" name="Int. J. Syst. Evol. Microbiol.">
        <title>The Global Catalogue of Microorganisms (GCM) 10K type strain sequencing project: providing services to taxonomists for standard genome sequencing and annotation.</title>
        <authorList>
            <consortium name="The Broad Institute Genomics Platform"/>
            <consortium name="The Broad Institute Genome Sequencing Center for Infectious Disease"/>
            <person name="Wu L."/>
            <person name="Ma J."/>
        </authorList>
    </citation>
    <scope>NUCLEOTIDE SEQUENCE [LARGE SCALE GENOMIC DNA]</scope>
    <source>
        <strain evidence="3">JCM 17217</strain>
    </source>
</reference>
<name>A0ABP7R612_9BACT</name>
<accession>A0ABP7R612</accession>
<comment type="caution">
    <text evidence="2">The sequence shown here is derived from an EMBL/GenBank/DDBJ whole genome shotgun (WGS) entry which is preliminary data.</text>
</comment>
<gene>
    <name evidence="2" type="ORF">GCM10022407_41730</name>
</gene>
<organism evidence="2 3">
    <name type="scientific">Hymenobacter antarcticus</name>
    <dbReference type="NCBI Taxonomy" id="486270"/>
    <lineage>
        <taxon>Bacteria</taxon>
        <taxon>Pseudomonadati</taxon>
        <taxon>Bacteroidota</taxon>
        <taxon>Cytophagia</taxon>
        <taxon>Cytophagales</taxon>
        <taxon>Hymenobacteraceae</taxon>
        <taxon>Hymenobacter</taxon>
    </lineage>
</organism>
<evidence type="ECO:0000259" key="1">
    <source>
        <dbReference type="Pfam" id="PF01370"/>
    </source>
</evidence>
<dbReference type="PANTHER" id="PTHR43238">
    <property type="entry name" value="GDP-L-FUCOSE SYNTHASE"/>
    <property type="match status" value="1"/>
</dbReference>